<protein>
    <recommendedName>
        <fullName evidence="4 12">tRNA uridine 5-carboxymethylaminomethyl modification enzyme MnmG</fullName>
    </recommendedName>
    <alternativeName>
        <fullName evidence="11 12">Glucose-inhibited division protein A</fullName>
    </alternativeName>
</protein>
<comment type="similarity">
    <text evidence="3 12">Belongs to the MnmG family.</text>
</comment>
<keyword evidence="7 12" id="KW-0819">tRNA processing</keyword>
<keyword evidence="9 12" id="KW-0520">NAD</keyword>
<dbReference type="InterPro" id="IPR002218">
    <property type="entry name" value="MnmG-rel"/>
</dbReference>
<dbReference type="InterPro" id="IPR004416">
    <property type="entry name" value="MnmG"/>
</dbReference>
<keyword evidence="6 12" id="KW-0285">Flavoprotein</keyword>
<organism evidence="14 15">
    <name type="scientific">Rhodothermus marinus (strain ATCC 43812 / DSM 4252 / R-10)</name>
    <name type="common">Rhodothermus obamensis</name>
    <dbReference type="NCBI Taxonomy" id="518766"/>
    <lineage>
        <taxon>Bacteria</taxon>
        <taxon>Pseudomonadati</taxon>
        <taxon>Rhodothermota</taxon>
        <taxon>Rhodothermia</taxon>
        <taxon>Rhodothermales</taxon>
        <taxon>Rhodothermaceae</taxon>
        <taxon>Rhodothermus</taxon>
    </lineage>
</organism>
<dbReference type="InterPro" id="IPR020595">
    <property type="entry name" value="MnmG-rel_CS"/>
</dbReference>
<dbReference type="Gene3D" id="1.10.10.1800">
    <property type="entry name" value="tRNA uridine 5-carboxymethylaminomethyl modification enzyme MnmG/GidA"/>
    <property type="match status" value="1"/>
</dbReference>
<dbReference type="Gene3D" id="3.50.50.60">
    <property type="entry name" value="FAD/NAD(P)-binding domain"/>
    <property type="match status" value="2"/>
</dbReference>
<evidence type="ECO:0000256" key="9">
    <source>
        <dbReference type="ARBA" id="ARBA00023027"/>
    </source>
</evidence>
<proteinExistence type="inferred from homology"/>
<dbReference type="PROSITE" id="PS01281">
    <property type="entry name" value="GIDA_2"/>
    <property type="match status" value="1"/>
</dbReference>
<dbReference type="SUPFAM" id="SSF51905">
    <property type="entry name" value="FAD/NAD(P)-binding domain"/>
    <property type="match status" value="1"/>
</dbReference>
<evidence type="ECO:0000256" key="12">
    <source>
        <dbReference type="HAMAP-Rule" id="MF_00129"/>
    </source>
</evidence>
<keyword evidence="15" id="KW-1185">Reference proteome</keyword>
<evidence type="ECO:0000313" key="15">
    <source>
        <dbReference type="Proteomes" id="UP000002221"/>
    </source>
</evidence>
<dbReference type="InterPro" id="IPR049312">
    <property type="entry name" value="GIDA_C_N"/>
</dbReference>
<comment type="caution">
    <text evidence="12">Lacks conserved residue(s) required for the propagation of feature annotation.</text>
</comment>
<evidence type="ECO:0000256" key="1">
    <source>
        <dbReference type="ARBA" id="ARBA00001974"/>
    </source>
</evidence>
<evidence type="ECO:0000313" key="14">
    <source>
        <dbReference type="EMBL" id="ACY49627.1"/>
    </source>
</evidence>
<dbReference type="GO" id="GO:0002098">
    <property type="term" value="P:tRNA wobble uridine modification"/>
    <property type="evidence" value="ECO:0007669"/>
    <property type="project" value="InterPro"/>
</dbReference>
<evidence type="ECO:0000256" key="3">
    <source>
        <dbReference type="ARBA" id="ARBA00007653"/>
    </source>
</evidence>
<comment type="function">
    <text evidence="2 12">NAD-binding protein involved in the addition of a carboxymethylaminomethyl (cmnm) group at the wobble position (U34) of certain tRNAs, forming tRNA-cmnm(5)s(2)U34.</text>
</comment>
<dbReference type="STRING" id="518766.Rmar_2757"/>
<feature type="binding site" evidence="12">
    <location>
        <begin position="285"/>
        <end position="299"/>
    </location>
    <ligand>
        <name>NAD(+)</name>
        <dbReference type="ChEBI" id="CHEBI:57540"/>
    </ligand>
</feature>
<dbReference type="PANTHER" id="PTHR11806">
    <property type="entry name" value="GLUCOSE INHIBITED DIVISION PROTEIN A"/>
    <property type="match status" value="1"/>
</dbReference>
<comment type="subunit">
    <text evidence="10 12">Homodimer. Heterotetramer of two MnmE and two MnmG subunits.</text>
</comment>
<dbReference type="InterPro" id="IPR040131">
    <property type="entry name" value="MnmG_N"/>
</dbReference>
<dbReference type="SMART" id="SM01228">
    <property type="entry name" value="GIDA_assoc_3"/>
    <property type="match status" value="1"/>
</dbReference>
<evidence type="ECO:0000256" key="8">
    <source>
        <dbReference type="ARBA" id="ARBA00022827"/>
    </source>
</evidence>
<dbReference type="FunFam" id="1.10.150.570:FF:000001">
    <property type="entry name" value="tRNA uridine 5-carboxymethylaminomethyl modification enzyme MnmG"/>
    <property type="match status" value="1"/>
</dbReference>
<dbReference type="Pfam" id="PF01134">
    <property type="entry name" value="GIDA"/>
    <property type="match status" value="1"/>
</dbReference>
<dbReference type="AlphaFoldDB" id="D0MGR4"/>
<dbReference type="Pfam" id="PF21680">
    <property type="entry name" value="GIDA_C_1st"/>
    <property type="match status" value="1"/>
</dbReference>
<evidence type="ECO:0000256" key="5">
    <source>
        <dbReference type="ARBA" id="ARBA00022490"/>
    </source>
</evidence>
<feature type="domain" description="tRNA uridine 5-carboxymethylaminomethyl modification enzyme C-terminal subdomain" evidence="13">
    <location>
        <begin position="562"/>
        <end position="633"/>
    </location>
</feature>
<dbReference type="GO" id="GO:0005829">
    <property type="term" value="C:cytosol"/>
    <property type="evidence" value="ECO:0007669"/>
    <property type="project" value="TreeGrafter"/>
</dbReference>
<dbReference type="NCBIfam" id="TIGR00136">
    <property type="entry name" value="mnmG_gidA"/>
    <property type="match status" value="1"/>
</dbReference>
<evidence type="ECO:0000256" key="10">
    <source>
        <dbReference type="ARBA" id="ARBA00025948"/>
    </source>
</evidence>
<reference evidence="14 15" key="1">
    <citation type="journal article" date="2009" name="Stand. Genomic Sci.">
        <title>Complete genome sequence of Rhodothermus marinus type strain (R-10).</title>
        <authorList>
            <person name="Nolan M."/>
            <person name="Tindall B.J."/>
            <person name="Pomrenke H."/>
            <person name="Lapidus A."/>
            <person name="Copeland A."/>
            <person name="Glavina Del Rio T."/>
            <person name="Lucas S."/>
            <person name="Chen F."/>
            <person name="Tice H."/>
            <person name="Cheng J.F."/>
            <person name="Saunders E."/>
            <person name="Han C."/>
            <person name="Bruce D."/>
            <person name="Goodwin L."/>
            <person name="Chain P."/>
            <person name="Pitluck S."/>
            <person name="Ovchinikova G."/>
            <person name="Pati A."/>
            <person name="Ivanova N."/>
            <person name="Mavromatis K."/>
            <person name="Chen A."/>
            <person name="Palaniappan K."/>
            <person name="Land M."/>
            <person name="Hauser L."/>
            <person name="Chang Y.J."/>
            <person name="Jeffries C.D."/>
            <person name="Brettin T."/>
            <person name="Goker M."/>
            <person name="Bristow J."/>
            <person name="Eisen J.A."/>
            <person name="Markowitz V."/>
            <person name="Hugenholtz P."/>
            <person name="Kyrpides N.C."/>
            <person name="Klenk H.P."/>
            <person name="Detter J.C."/>
        </authorList>
    </citation>
    <scope>NUCLEOTIDE SEQUENCE [LARGE SCALE GENOMIC DNA]</scope>
    <source>
        <strain evidence="15">ATCC 43812 / DSM 4252 / R-10</strain>
    </source>
</reference>
<dbReference type="FunFam" id="3.50.50.60:FF:000002">
    <property type="entry name" value="tRNA uridine 5-carboxymethylaminomethyl modification enzyme MnmG"/>
    <property type="match status" value="1"/>
</dbReference>
<evidence type="ECO:0000259" key="13">
    <source>
        <dbReference type="SMART" id="SM01228"/>
    </source>
</evidence>
<dbReference type="HAMAP" id="MF_00129">
    <property type="entry name" value="MnmG_GidA"/>
    <property type="match status" value="1"/>
</dbReference>
<dbReference type="InterPro" id="IPR044920">
    <property type="entry name" value="MnmG_C_subdom_sf"/>
</dbReference>
<evidence type="ECO:0000256" key="6">
    <source>
        <dbReference type="ARBA" id="ARBA00022630"/>
    </source>
</evidence>
<dbReference type="InterPro" id="IPR026904">
    <property type="entry name" value="MnmG_C"/>
</dbReference>
<dbReference type="GO" id="GO:0050660">
    <property type="term" value="F:flavin adenine dinucleotide binding"/>
    <property type="evidence" value="ECO:0007669"/>
    <property type="project" value="UniProtKB-UniRule"/>
</dbReference>
<sequence>MVSGNELEKSAMEIFSDERYDVIVVGGGHAGAEAAAAAARMGARTLLITMSLETIGRMSCNPAIGGIGKGHLVREIDALGGIMGRMADQTGIQFRMLNRSKGPAVWGPRAQCDRKRYAEAVRHELESIPNLWMRADTVTEVLVEDRRVKGVRTQLGKTFYAPCVILTNGTFLNGVIHVGERQLGGGRMGERAATGLTACLERLGFESGRLKTGTPPRIDGRTIDYSRLQEQPGDSEPLPFSYMTDRLPDRQLSCWLTYTTPEVHAILRTGFDRSPMFTGRIKGRGPRYCPSIEDKIERFAERDRHPIFLEPEGWDTYEVYVNGFSTSLPEEVQVAALRKIPGLERVHVLRPGYAIEYDYFPPYQIRYSLETKYVEGLFFAGQINGTTGYEEAAAQGLMAGINAVQKLRGAEPVVLRRSEAYIGVLIDDLVAKGTDEPYRMFTSRAEHRILLRQDNADLRLTELGYRLGLATRERYERMLKKKEAIARTRRALEETTVRPEQVNGYLERVGTSPIDRPERLVRLALRPQVNLRDLLEATGLREQVVVPAPGMEPVEMLVEIELKYEGYMDRERELVEKMRELEDWRIPPDFDYEAVETISKEAREKLSKIRPENLGQASRISGVRPADISVLMVLLRRYRRPQAA</sequence>
<feature type="binding site" evidence="12">
    <location>
        <begin position="26"/>
        <end position="31"/>
    </location>
    <ligand>
        <name>FAD</name>
        <dbReference type="ChEBI" id="CHEBI:57692"/>
    </ligand>
</feature>
<gene>
    <name evidence="12" type="primary">mnmG</name>
    <name evidence="12" type="synonym">gidA</name>
    <name evidence="14" type="ordered locus">Rmar_2757</name>
</gene>
<dbReference type="InterPro" id="IPR047001">
    <property type="entry name" value="MnmG_C_subdom"/>
</dbReference>
<name>D0MGR4_RHOM4</name>
<dbReference type="FunFam" id="3.50.50.60:FF:000010">
    <property type="entry name" value="tRNA uridine 5-carboxymethylaminomethyl modification enzyme MnmG"/>
    <property type="match status" value="1"/>
</dbReference>
<dbReference type="InterPro" id="IPR036188">
    <property type="entry name" value="FAD/NAD-bd_sf"/>
</dbReference>
<dbReference type="Proteomes" id="UP000002221">
    <property type="component" value="Chromosome"/>
</dbReference>
<dbReference type="Pfam" id="PF13932">
    <property type="entry name" value="SAM_GIDA_C"/>
    <property type="match status" value="1"/>
</dbReference>
<dbReference type="PANTHER" id="PTHR11806:SF0">
    <property type="entry name" value="PROTEIN MTO1 HOMOLOG, MITOCHONDRIAL"/>
    <property type="match status" value="1"/>
</dbReference>
<comment type="subcellular location">
    <subcellularLocation>
        <location evidence="12">Cytoplasm</location>
    </subcellularLocation>
</comment>
<evidence type="ECO:0000256" key="11">
    <source>
        <dbReference type="ARBA" id="ARBA00031800"/>
    </source>
</evidence>
<evidence type="ECO:0000256" key="4">
    <source>
        <dbReference type="ARBA" id="ARBA00020461"/>
    </source>
</evidence>
<dbReference type="Gene3D" id="1.10.150.570">
    <property type="entry name" value="GidA associated domain, C-terminal subdomain"/>
    <property type="match status" value="1"/>
</dbReference>
<evidence type="ECO:0000256" key="2">
    <source>
        <dbReference type="ARBA" id="ARBA00003717"/>
    </source>
</evidence>
<dbReference type="KEGG" id="rmr:Rmar_2757"/>
<comment type="cofactor">
    <cofactor evidence="1 12">
        <name>FAD</name>
        <dbReference type="ChEBI" id="CHEBI:57692"/>
    </cofactor>
</comment>
<dbReference type="EMBL" id="CP001807">
    <property type="protein sequence ID" value="ACY49627.1"/>
    <property type="molecule type" value="Genomic_DNA"/>
</dbReference>
<dbReference type="GO" id="GO:0030488">
    <property type="term" value="P:tRNA methylation"/>
    <property type="evidence" value="ECO:0007669"/>
    <property type="project" value="TreeGrafter"/>
</dbReference>
<dbReference type="HOGENOM" id="CLU_007831_2_2_10"/>
<accession>D0MGR4</accession>
<dbReference type="PROSITE" id="PS01280">
    <property type="entry name" value="GIDA_1"/>
    <property type="match status" value="1"/>
</dbReference>
<evidence type="ECO:0000256" key="7">
    <source>
        <dbReference type="ARBA" id="ARBA00022694"/>
    </source>
</evidence>
<keyword evidence="5 12" id="KW-0963">Cytoplasm</keyword>
<dbReference type="eggNOG" id="COG0445">
    <property type="taxonomic scope" value="Bacteria"/>
</dbReference>
<keyword evidence="8 12" id="KW-0274">FAD</keyword>